<dbReference type="EMBL" id="JARBHB010000015">
    <property type="protein sequence ID" value="KAJ8868061.1"/>
    <property type="molecule type" value="Genomic_DNA"/>
</dbReference>
<dbReference type="Proteomes" id="UP001159363">
    <property type="component" value="Chromosome 14"/>
</dbReference>
<evidence type="ECO:0000313" key="2">
    <source>
        <dbReference type="Proteomes" id="UP001159363"/>
    </source>
</evidence>
<name>A0ABQ9G954_9NEOP</name>
<dbReference type="PANTHER" id="PTHR10773">
    <property type="entry name" value="DNA-DIRECTED RNA POLYMERASES I, II, AND III SUBUNIT RPABC2"/>
    <property type="match status" value="1"/>
</dbReference>
<keyword evidence="2" id="KW-1185">Reference proteome</keyword>
<evidence type="ECO:0000313" key="1">
    <source>
        <dbReference type="EMBL" id="KAJ8868061.1"/>
    </source>
</evidence>
<comment type="caution">
    <text evidence="1">The sequence shown here is derived from an EMBL/GenBank/DDBJ whole genome shotgun (WGS) entry which is preliminary data.</text>
</comment>
<protein>
    <submittedName>
        <fullName evidence="1">Uncharacterized protein</fullName>
    </submittedName>
</protein>
<proteinExistence type="predicted"/>
<organism evidence="1 2">
    <name type="scientific">Dryococelus australis</name>
    <dbReference type="NCBI Taxonomy" id="614101"/>
    <lineage>
        <taxon>Eukaryota</taxon>
        <taxon>Metazoa</taxon>
        <taxon>Ecdysozoa</taxon>
        <taxon>Arthropoda</taxon>
        <taxon>Hexapoda</taxon>
        <taxon>Insecta</taxon>
        <taxon>Pterygota</taxon>
        <taxon>Neoptera</taxon>
        <taxon>Polyneoptera</taxon>
        <taxon>Phasmatodea</taxon>
        <taxon>Verophasmatodea</taxon>
        <taxon>Anareolatae</taxon>
        <taxon>Phasmatidae</taxon>
        <taxon>Eurycanthinae</taxon>
        <taxon>Dryococelus</taxon>
    </lineage>
</organism>
<gene>
    <name evidence="1" type="ORF">PR048_031870</name>
</gene>
<sequence>MPYLKHLECKEAEREHRNEDKEAAKNDSNILAFNFDLQAVFNTPKCAVGPFFYVRKLAVYNLALYNLGNQDYRNLRMHLEVPNNSNWNTSGLELYLTAAQGSRKMPLACMCLYVVRNHPTIQLIDHPFFEPGHSQMECDSIHSKIEQKAKAIPVYTPDEWLQIMRTARTNPRHYEVTMLLHDDFQDFNSTKEYLRPCNSSSAKVPAKYRDAVWLQYRKEVPDTVFIKTD</sequence>
<reference evidence="1 2" key="1">
    <citation type="submission" date="2023-02" db="EMBL/GenBank/DDBJ databases">
        <title>LHISI_Scaffold_Assembly.</title>
        <authorList>
            <person name="Stuart O.P."/>
            <person name="Cleave R."/>
            <person name="Magrath M.J.L."/>
            <person name="Mikheyev A.S."/>
        </authorList>
    </citation>
    <scope>NUCLEOTIDE SEQUENCE [LARGE SCALE GENOMIC DNA]</scope>
    <source>
        <strain evidence="1">Daus_M_001</strain>
        <tissue evidence="1">Leg muscle</tissue>
    </source>
</reference>
<dbReference type="PANTHER" id="PTHR10773:SF19">
    <property type="match status" value="1"/>
</dbReference>
<accession>A0ABQ9G954</accession>